<comment type="caution">
    <text evidence="10">The sequence shown here is derived from an EMBL/GenBank/DDBJ whole genome shotgun (WGS) entry which is preliminary data.</text>
</comment>
<feature type="binding site" evidence="7">
    <location>
        <begin position="477"/>
        <end position="481"/>
    </location>
    <ligand>
        <name>substrate</name>
    </ligand>
</feature>
<evidence type="ECO:0000313" key="11">
    <source>
        <dbReference type="Proteomes" id="UP000295188"/>
    </source>
</evidence>
<keyword evidence="4 5" id="KW-0326">Glycosidase</keyword>
<dbReference type="InterPro" id="IPR002252">
    <property type="entry name" value="Glyco_hydro_36"/>
</dbReference>
<dbReference type="SUPFAM" id="SSF51445">
    <property type="entry name" value="(Trans)glycosidases"/>
    <property type="match status" value="1"/>
</dbReference>
<evidence type="ECO:0000256" key="5">
    <source>
        <dbReference type="PIRNR" id="PIRNR005536"/>
    </source>
</evidence>
<evidence type="ECO:0000256" key="2">
    <source>
        <dbReference type="ARBA" id="ARBA00012755"/>
    </source>
</evidence>
<dbReference type="PANTHER" id="PTHR43053">
    <property type="entry name" value="GLYCOSIDASE FAMILY 31"/>
    <property type="match status" value="1"/>
</dbReference>
<dbReference type="PRINTS" id="PR00743">
    <property type="entry name" value="GLHYDRLASE36"/>
</dbReference>
<dbReference type="Gene3D" id="2.70.98.60">
    <property type="entry name" value="alpha-galactosidase from lactobacil brevis"/>
    <property type="match status" value="1"/>
</dbReference>
<feature type="binding site" evidence="7">
    <location>
        <position position="549"/>
    </location>
    <ligand>
        <name>substrate</name>
    </ligand>
</feature>
<evidence type="ECO:0000259" key="9">
    <source>
        <dbReference type="Pfam" id="PF16875"/>
    </source>
</evidence>
<dbReference type="Pfam" id="PF02065">
    <property type="entry name" value="Melibiase"/>
    <property type="match status" value="1"/>
</dbReference>
<dbReference type="OrthoDB" id="9758822at2"/>
<comment type="similarity">
    <text evidence="5">Belongs to the glycosyl hydrolase.</text>
</comment>
<dbReference type="EC" id="3.2.1.22" evidence="2 5"/>
<evidence type="ECO:0000256" key="1">
    <source>
        <dbReference type="ARBA" id="ARBA00001255"/>
    </source>
</evidence>
<evidence type="ECO:0000256" key="6">
    <source>
        <dbReference type="PIRSR" id="PIRSR005536-1"/>
    </source>
</evidence>
<dbReference type="InterPro" id="IPR050985">
    <property type="entry name" value="Alpha-glycosidase_related"/>
</dbReference>
<dbReference type="PROSITE" id="PS00512">
    <property type="entry name" value="ALPHA_GALACTOSIDASE"/>
    <property type="match status" value="1"/>
</dbReference>
<feature type="active site" description="Proton donor" evidence="6">
    <location>
        <position position="549"/>
    </location>
</feature>
<accession>A0A4R3KCT1</accession>
<dbReference type="PIRSF" id="PIRSF005536">
    <property type="entry name" value="Agal"/>
    <property type="match status" value="1"/>
</dbReference>
<dbReference type="InterPro" id="IPR038417">
    <property type="entry name" value="Alpga-gal_N_sf"/>
</dbReference>
<dbReference type="InterPro" id="IPR000111">
    <property type="entry name" value="Glyco_hydro_27/36_CS"/>
</dbReference>
<dbReference type="InterPro" id="IPR017853">
    <property type="entry name" value="GH"/>
</dbReference>
<dbReference type="Gene3D" id="3.20.20.70">
    <property type="entry name" value="Aldolase class I"/>
    <property type="match status" value="1"/>
</dbReference>
<dbReference type="Gene3D" id="2.60.40.1180">
    <property type="entry name" value="Golgi alpha-mannosidase II"/>
    <property type="match status" value="1"/>
</dbReference>
<dbReference type="Pfam" id="PF16875">
    <property type="entry name" value="Glyco_hydro_36N"/>
    <property type="match status" value="1"/>
</dbReference>
<feature type="domain" description="Glycosyl hydrolase family 36 C-terminal" evidence="8">
    <location>
        <begin position="652"/>
        <end position="736"/>
    </location>
</feature>
<dbReference type="Proteomes" id="UP000295188">
    <property type="component" value="Unassembled WGS sequence"/>
</dbReference>
<feature type="binding site" evidence="7">
    <location>
        <position position="200"/>
    </location>
    <ligand>
        <name>substrate</name>
    </ligand>
</feature>
<dbReference type="GO" id="GO:0016052">
    <property type="term" value="P:carbohydrate catabolic process"/>
    <property type="evidence" value="ECO:0007669"/>
    <property type="project" value="InterPro"/>
</dbReference>
<dbReference type="CDD" id="cd14791">
    <property type="entry name" value="GH36"/>
    <property type="match status" value="1"/>
</dbReference>
<feature type="binding site" evidence="7">
    <location>
        <position position="527"/>
    </location>
    <ligand>
        <name>substrate</name>
    </ligand>
</feature>
<protein>
    <recommendedName>
        <fullName evidence="2 5">Alpha-galactosidase</fullName>
        <ecNumber evidence="2 5">3.2.1.22</ecNumber>
    </recommendedName>
</protein>
<dbReference type="Pfam" id="PF16874">
    <property type="entry name" value="Glyco_hydro_36C"/>
    <property type="match status" value="1"/>
</dbReference>
<sequence>MAITVEEKTGVFHLQTDNTSYVFQVMENGELGQLYYGKKIHVRPQYPDLTIREQRNITPAWKLDKPDFQLDVLKQEYASFGKGDFRYPAYKLVLKDGSRISEFGYDRYEKRKGKQRLPALPSTFDEIGDDAETLTIFMEDKMAKLELKIVYSVFPHQDVIVRSACFVNSSETAVHLATAYSVQLDLPDDRYDLLQFSGSWARERHLLRTPLRPGVQSVGSLRTASSAQHNPFMMLARPETNEDSGEVFGFNLIYSGNFLDQVEVDQFSTARILIGINPAEFSWNLTPGQSFQTPECVLSYTAEGMNRLSQQLARFYRRHLLPARFAEKNRPILINNWEATYFDFNEDKLLGIASKAKDLGIELFVLDDGWFGKRNDDTTSLGDWFTDDAKFPLGLGHFAKQLHAMQLAFGLWFEPEMISLDSKLYRQHPEWVIHVPGRSMSPGRNQFVLDFTRQEVIDYLFAAISKIIEGTQLDYIKWDMNRHITEMFSTQLAAEQQLEMPHRYILGVYQLYERLTSKFPHVLFESCASGGGRFDLGMMYYAPQAWTSDDTDAVERMFIQFGTSYGYPQSMMGAHISDVPNGQTGRMTPMATRAAVAFFGIFGYELDITKLSIQEISQLQDQVKFYKKYRRLFQFGTLYRIDNPFVNGGNVMSWQVVSDDRRQSIACRYQILNHANPAYKRIYFKGLLPDQKYTVNNSVERFYGDELMNAGLFVRQLIDACKCASASVDFHAALFVIEAVD</sequence>
<dbReference type="InterPro" id="IPR013785">
    <property type="entry name" value="Aldolase_TIM"/>
</dbReference>
<evidence type="ECO:0000256" key="3">
    <source>
        <dbReference type="ARBA" id="ARBA00022801"/>
    </source>
</evidence>
<dbReference type="InterPro" id="IPR031704">
    <property type="entry name" value="Glyco_hydro_36_N"/>
</dbReference>
<keyword evidence="3 5" id="KW-0378">Hydrolase</keyword>
<comment type="catalytic activity">
    <reaction evidence="1 5">
        <text>Hydrolysis of terminal, non-reducing alpha-D-galactose residues in alpha-D-galactosides, including galactose oligosaccharides, galactomannans and galactolipids.</text>
        <dbReference type="EC" id="3.2.1.22"/>
    </reaction>
</comment>
<organism evidence="10 11">
    <name type="scientific">Pectinatus cerevisiiphilus</name>
    <dbReference type="NCBI Taxonomy" id="86956"/>
    <lineage>
        <taxon>Bacteria</taxon>
        <taxon>Bacillati</taxon>
        <taxon>Bacillota</taxon>
        <taxon>Negativicutes</taxon>
        <taxon>Selenomonadales</taxon>
        <taxon>Selenomonadaceae</taxon>
        <taxon>Pectinatus</taxon>
    </lineage>
</organism>
<feature type="active site" description="Nucleophile" evidence="6">
    <location>
        <position position="479"/>
    </location>
</feature>
<evidence type="ECO:0000259" key="8">
    <source>
        <dbReference type="Pfam" id="PF16874"/>
    </source>
</evidence>
<feature type="binding site" evidence="7">
    <location>
        <begin position="367"/>
        <end position="368"/>
    </location>
    <ligand>
        <name>substrate</name>
    </ligand>
</feature>
<reference evidence="10 11" key="1">
    <citation type="submission" date="2019-03" db="EMBL/GenBank/DDBJ databases">
        <title>Genomic Encyclopedia of Type Strains, Phase IV (KMG-IV): sequencing the most valuable type-strain genomes for metagenomic binning, comparative biology and taxonomic classification.</title>
        <authorList>
            <person name="Goeker M."/>
        </authorList>
    </citation>
    <scope>NUCLEOTIDE SEQUENCE [LARGE SCALE GENOMIC DNA]</scope>
    <source>
        <strain evidence="10 11">DSM 20467</strain>
    </source>
</reference>
<dbReference type="GO" id="GO:0004557">
    <property type="term" value="F:alpha-galactosidase activity"/>
    <property type="evidence" value="ECO:0007669"/>
    <property type="project" value="UniProtKB-UniRule"/>
</dbReference>
<feature type="binding site" evidence="7">
    <location>
        <position position="444"/>
    </location>
    <ligand>
        <name>substrate</name>
    </ligand>
</feature>
<feature type="domain" description="Glycosyl hydrolase family 36 N-terminal" evidence="9">
    <location>
        <begin position="29"/>
        <end position="285"/>
    </location>
</feature>
<dbReference type="AlphaFoldDB" id="A0A4R3KCT1"/>
<name>A0A4R3KCT1_9FIRM</name>
<dbReference type="InterPro" id="IPR031705">
    <property type="entry name" value="Glyco_hydro_36_C"/>
</dbReference>
<keyword evidence="11" id="KW-1185">Reference proteome</keyword>
<dbReference type="PANTHER" id="PTHR43053:SF3">
    <property type="entry name" value="ALPHA-GALACTOSIDASE C-RELATED"/>
    <property type="match status" value="1"/>
</dbReference>
<dbReference type="EMBL" id="SMAA01000004">
    <property type="protein sequence ID" value="TCS80451.1"/>
    <property type="molecule type" value="Genomic_DNA"/>
</dbReference>
<gene>
    <name evidence="10" type="ORF">EDC37_10453</name>
</gene>
<evidence type="ECO:0000313" key="10">
    <source>
        <dbReference type="EMBL" id="TCS80451.1"/>
    </source>
</evidence>
<evidence type="ECO:0000256" key="4">
    <source>
        <dbReference type="ARBA" id="ARBA00023295"/>
    </source>
</evidence>
<dbReference type="InterPro" id="IPR013780">
    <property type="entry name" value="Glyco_hydro_b"/>
</dbReference>
<proteinExistence type="inferred from homology"/>
<dbReference type="FunFam" id="3.20.20.70:FF:000118">
    <property type="entry name" value="Alpha-galactosidase"/>
    <property type="match status" value="1"/>
</dbReference>
<evidence type="ECO:0000256" key="7">
    <source>
        <dbReference type="PIRSR" id="PIRSR005536-2"/>
    </source>
</evidence>